<dbReference type="GO" id="GO:0005634">
    <property type="term" value="C:nucleus"/>
    <property type="evidence" value="ECO:0007669"/>
    <property type="project" value="UniProtKB-SubCell"/>
</dbReference>
<dbReference type="WBParaSite" id="SMUV_0000392001-mRNA-1">
    <property type="protein sequence ID" value="SMUV_0000392001-mRNA-1"/>
    <property type="gene ID" value="SMUV_0000392001"/>
</dbReference>
<evidence type="ECO:0000256" key="7">
    <source>
        <dbReference type="ARBA" id="ARBA00023242"/>
    </source>
</evidence>
<dbReference type="SMART" id="SM00132">
    <property type="entry name" value="LIM"/>
    <property type="match status" value="1"/>
</dbReference>
<comment type="subcellular location">
    <subcellularLocation>
        <location evidence="1">Nucleus</location>
    </subcellularLocation>
</comment>
<dbReference type="SUPFAM" id="SSF57716">
    <property type="entry name" value="Glucocorticoid receptor-like (DNA-binding domain)"/>
    <property type="match status" value="3"/>
</dbReference>
<dbReference type="GO" id="GO:0046872">
    <property type="term" value="F:metal ion binding"/>
    <property type="evidence" value="ECO:0007669"/>
    <property type="project" value="UniProtKB-KW"/>
</dbReference>
<dbReference type="STRING" id="451379.A0A158R4N4"/>
<dbReference type="GO" id="GO:0007517">
    <property type="term" value="P:muscle organ development"/>
    <property type="evidence" value="ECO:0007669"/>
    <property type="project" value="UniProtKB-KW"/>
</dbReference>
<dbReference type="Proteomes" id="UP000046393">
    <property type="component" value="Unplaced"/>
</dbReference>
<sequence>MPFKPIEHPKCPKCGKSVYAAEEMVAGGYKWHKFCFKCAMCNKLLDSTNCCEHQAELYCKQCHGRKYGPKGVGFGIGAGALTMDTGEQFGNKEVEMTEKFTDTCSYSTPQRMCNKLLDSCTVAEHGNELFCKQCHGRKYGPKGVGFGLGAGSLNMDDGSRFGEKTEMGSDRKPVDTRFSMLVTDSGKQTANPQ</sequence>
<proteinExistence type="predicted"/>
<dbReference type="GO" id="GO:0060537">
    <property type="term" value="P:muscle tissue development"/>
    <property type="evidence" value="ECO:0007669"/>
    <property type="project" value="TreeGrafter"/>
</dbReference>
<dbReference type="Gene3D" id="2.10.110.10">
    <property type="entry name" value="Cysteine Rich Protein"/>
    <property type="match status" value="2"/>
</dbReference>
<keyword evidence="7" id="KW-0539">Nucleus</keyword>
<dbReference type="PROSITE" id="PS00478">
    <property type="entry name" value="LIM_DOMAIN_1"/>
    <property type="match status" value="1"/>
</dbReference>
<dbReference type="Pfam" id="PF00412">
    <property type="entry name" value="LIM"/>
    <property type="match status" value="1"/>
</dbReference>
<evidence type="ECO:0000256" key="3">
    <source>
        <dbReference type="ARBA" id="ARBA00022723"/>
    </source>
</evidence>
<evidence type="ECO:0000259" key="9">
    <source>
        <dbReference type="PROSITE" id="PS50023"/>
    </source>
</evidence>
<protein>
    <submittedName>
        <fullName evidence="11">LIM zinc-binding domain-containing protein</fullName>
    </submittedName>
</protein>
<evidence type="ECO:0000256" key="5">
    <source>
        <dbReference type="ARBA" id="ARBA00022833"/>
    </source>
</evidence>
<dbReference type="GO" id="GO:0008307">
    <property type="term" value="F:structural constituent of muscle"/>
    <property type="evidence" value="ECO:0007669"/>
    <property type="project" value="TreeGrafter"/>
</dbReference>
<reference evidence="11" key="1">
    <citation type="submission" date="2016-04" db="UniProtKB">
        <authorList>
            <consortium name="WormBaseParasite"/>
        </authorList>
    </citation>
    <scope>IDENTIFICATION</scope>
</reference>
<keyword evidence="5 8" id="KW-0862">Zinc</keyword>
<dbReference type="AlphaFoldDB" id="A0A158R4N4"/>
<evidence type="ECO:0000256" key="8">
    <source>
        <dbReference type="PROSITE-ProRule" id="PRU00125"/>
    </source>
</evidence>
<evidence type="ECO:0000256" key="2">
    <source>
        <dbReference type="ARBA" id="ARBA00022541"/>
    </source>
</evidence>
<organism evidence="10 11">
    <name type="scientific">Syphacia muris</name>
    <dbReference type="NCBI Taxonomy" id="451379"/>
    <lineage>
        <taxon>Eukaryota</taxon>
        <taxon>Metazoa</taxon>
        <taxon>Ecdysozoa</taxon>
        <taxon>Nematoda</taxon>
        <taxon>Chromadorea</taxon>
        <taxon>Rhabditida</taxon>
        <taxon>Spirurina</taxon>
        <taxon>Oxyuridomorpha</taxon>
        <taxon>Oxyuroidea</taxon>
        <taxon>Oxyuridae</taxon>
        <taxon>Syphacia</taxon>
    </lineage>
</organism>
<dbReference type="PROSITE" id="PS50023">
    <property type="entry name" value="LIM_DOMAIN_2"/>
    <property type="match status" value="1"/>
</dbReference>
<accession>A0A158R4N4</accession>
<evidence type="ECO:0000256" key="1">
    <source>
        <dbReference type="ARBA" id="ARBA00004123"/>
    </source>
</evidence>
<dbReference type="GO" id="GO:0030018">
    <property type="term" value="C:Z disc"/>
    <property type="evidence" value="ECO:0007669"/>
    <property type="project" value="TreeGrafter"/>
</dbReference>
<dbReference type="GO" id="GO:0045214">
    <property type="term" value="P:sarcomere organization"/>
    <property type="evidence" value="ECO:0007669"/>
    <property type="project" value="TreeGrafter"/>
</dbReference>
<keyword evidence="6 8" id="KW-0440">LIM domain</keyword>
<dbReference type="GO" id="GO:0042805">
    <property type="term" value="F:actinin binding"/>
    <property type="evidence" value="ECO:0007669"/>
    <property type="project" value="TreeGrafter"/>
</dbReference>
<name>A0A158R4N4_9BILA</name>
<keyword evidence="2" id="KW-0517">Myogenesis</keyword>
<dbReference type="PANTHER" id="PTHR24215:SF35">
    <property type="entry name" value="MUSCLE LIM PROTEIN MLP84B"/>
    <property type="match status" value="1"/>
</dbReference>
<keyword evidence="3 8" id="KW-0479">Metal-binding</keyword>
<evidence type="ECO:0000256" key="4">
    <source>
        <dbReference type="ARBA" id="ARBA00022737"/>
    </source>
</evidence>
<feature type="domain" description="LIM zinc-binding" evidence="9">
    <location>
        <begin position="9"/>
        <end position="69"/>
    </location>
</feature>
<evidence type="ECO:0000313" key="11">
    <source>
        <dbReference type="WBParaSite" id="SMUV_0000392001-mRNA-1"/>
    </source>
</evidence>
<evidence type="ECO:0000256" key="6">
    <source>
        <dbReference type="ARBA" id="ARBA00023038"/>
    </source>
</evidence>
<dbReference type="CDD" id="cd09404">
    <property type="entry name" value="LIM1_MLP84B_like"/>
    <property type="match status" value="1"/>
</dbReference>
<keyword evidence="10" id="KW-1185">Reference proteome</keyword>
<dbReference type="FunFam" id="2.10.110.10:FF:000001">
    <property type="entry name" value="Cysteine and glycine-rich protein 1"/>
    <property type="match status" value="1"/>
</dbReference>
<evidence type="ECO:0000313" key="10">
    <source>
        <dbReference type="Proteomes" id="UP000046393"/>
    </source>
</evidence>
<dbReference type="PANTHER" id="PTHR24215">
    <property type="entry name" value="RHO-GTPASE-ACTIVATING PROTEIN LRG1"/>
    <property type="match status" value="1"/>
</dbReference>
<dbReference type="InterPro" id="IPR001781">
    <property type="entry name" value="Znf_LIM"/>
</dbReference>
<keyword evidence="4" id="KW-0677">Repeat</keyword>